<keyword evidence="3" id="KW-1185">Reference proteome</keyword>
<dbReference type="Proteomes" id="UP000685013">
    <property type="component" value="Chromosome 11"/>
</dbReference>
<feature type="non-terminal residue" evidence="2">
    <location>
        <position position="1"/>
    </location>
</feature>
<dbReference type="PANTHER" id="PTHR47052">
    <property type="entry name" value="CONSERVED SERINE PROLINE-RICH PROTEIN (AFU_ORTHOLOGUE AFUA_2G01790)"/>
    <property type="match status" value="1"/>
</dbReference>
<feature type="domain" description="C2" evidence="1">
    <location>
        <begin position="40"/>
        <end position="160"/>
    </location>
</feature>
<gene>
    <name evidence="2" type="primary">ERG3</name>
    <name evidence="2" type="ORF">SDJN03_17248</name>
</gene>
<accession>A0AAV6MWR7</accession>
<dbReference type="SMART" id="SM00239">
    <property type="entry name" value="C2"/>
    <property type="match status" value="1"/>
</dbReference>
<reference evidence="2 3" key="1">
    <citation type="journal article" date="2021" name="Hortic Res">
        <title>The domestication of Cucurbita argyrosperma as revealed by the genome of its wild relative.</title>
        <authorList>
            <person name="Barrera-Redondo J."/>
            <person name="Sanchez-de la Vega G."/>
            <person name="Aguirre-Liguori J.A."/>
            <person name="Castellanos-Morales G."/>
            <person name="Gutierrez-Guerrero Y.T."/>
            <person name="Aguirre-Dugua X."/>
            <person name="Aguirre-Planter E."/>
            <person name="Tenaillon M.I."/>
            <person name="Lira-Saade R."/>
            <person name="Eguiarte L.E."/>
        </authorList>
    </citation>
    <scope>NUCLEOTIDE SEQUENCE [LARGE SCALE GENOMIC DNA]</scope>
    <source>
        <strain evidence="2">JBR-2021</strain>
    </source>
</reference>
<dbReference type="PROSITE" id="PS50004">
    <property type="entry name" value="C2"/>
    <property type="match status" value="1"/>
</dbReference>
<dbReference type="Pfam" id="PF00168">
    <property type="entry name" value="C2"/>
    <property type="match status" value="1"/>
</dbReference>
<name>A0AAV6MWR7_9ROSI</name>
<sequence length="294" mass="32456">MQSGKGPSNGGYIDTRGDSGMAATSFFDAQRFLGSLHLCFLQEPSTCLERRLLFLIFNGQPLEVIVIGCTKLKDTEWISRQDPYVCLEYGSTNFRTTTCRDGGRNPIFQEKFVFSLIEGIREINVTVWNSNTVTYDDFIGNGKIQLAKVLAEGYDDSTWSLQTKTGRHAGEVRLILHFATADRLPANFAPSAPPFHAPPPSQLAMYATMPSAHPTAYPHPHTPYAFSSPFPSYPPNNGAYQTSMYASPFLSGYPPSSYPPPSSAYPHAPYPPHPQASPFYPPGPYPGVYPPPQY</sequence>
<dbReference type="PANTHER" id="PTHR47052:SF3">
    <property type="entry name" value="INGRESSION PROTEIN 1"/>
    <property type="match status" value="1"/>
</dbReference>
<dbReference type="InterPro" id="IPR000008">
    <property type="entry name" value="C2_dom"/>
</dbReference>
<evidence type="ECO:0000259" key="1">
    <source>
        <dbReference type="PROSITE" id="PS50004"/>
    </source>
</evidence>
<evidence type="ECO:0000313" key="3">
    <source>
        <dbReference type="Proteomes" id="UP000685013"/>
    </source>
</evidence>
<comment type="caution">
    <text evidence="2">The sequence shown here is derived from an EMBL/GenBank/DDBJ whole genome shotgun (WGS) entry which is preliminary data.</text>
</comment>
<dbReference type="CDD" id="cd00030">
    <property type="entry name" value="C2"/>
    <property type="match status" value="1"/>
</dbReference>
<protein>
    <submittedName>
        <fullName evidence="2">Elicitor-responsive protein 3</fullName>
    </submittedName>
</protein>
<dbReference type="InterPro" id="IPR052981">
    <property type="entry name" value="Ingression_C2_domain"/>
</dbReference>
<dbReference type="AlphaFoldDB" id="A0AAV6MWR7"/>
<evidence type="ECO:0000313" key="2">
    <source>
        <dbReference type="EMBL" id="KAG6588683.1"/>
    </source>
</evidence>
<organism evidence="2 3">
    <name type="scientific">Cucurbita argyrosperma subsp. sororia</name>
    <dbReference type="NCBI Taxonomy" id="37648"/>
    <lineage>
        <taxon>Eukaryota</taxon>
        <taxon>Viridiplantae</taxon>
        <taxon>Streptophyta</taxon>
        <taxon>Embryophyta</taxon>
        <taxon>Tracheophyta</taxon>
        <taxon>Spermatophyta</taxon>
        <taxon>Magnoliopsida</taxon>
        <taxon>eudicotyledons</taxon>
        <taxon>Gunneridae</taxon>
        <taxon>Pentapetalae</taxon>
        <taxon>rosids</taxon>
        <taxon>fabids</taxon>
        <taxon>Cucurbitales</taxon>
        <taxon>Cucurbitaceae</taxon>
        <taxon>Cucurbiteae</taxon>
        <taxon>Cucurbita</taxon>
    </lineage>
</organism>
<dbReference type="EMBL" id="JAGKQH010000011">
    <property type="protein sequence ID" value="KAG6588683.1"/>
    <property type="molecule type" value="Genomic_DNA"/>
</dbReference>
<proteinExistence type="predicted"/>